<keyword evidence="1 2" id="KW-0732">Signal</keyword>
<dbReference type="Proteomes" id="UP000238196">
    <property type="component" value="Unassembled WGS sequence"/>
</dbReference>
<evidence type="ECO:0000313" key="5">
    <source>
        <dbReference type="EMBL" id="PPC78505.1"/>
    </source>
</evidence>
<evidence type="ECO:0000313" key="6">
    <source>
        <dbReference type="Proteomes" id="UP000238196"/>
    </source>
</evidence>
<sequence>MKRLQHFFSYALFALLALTALQTQAADSRLDTIIERGYILVGTTGDFKPFTYLNPETGKYEGYDIDAAMKLGEDLGVEVRFVATTWKELVDGITSDKYDIAMGGITRNLTRQKKVNLSLPYIKTGKSPLIRLADKDRFKSLADIDQPGVRIAVNPGGTNEKFVLANIKQAQIITVPKNLDIPGELIANNADVMFTDNVEAIISARHHPELYAVDPTNTYTKDDFGYMMPRDDFAFDNWVDLWVFKMQDKGEFAKLEAKWITQ</sequence>
<dbReference type="SMART" id="SM00062">
    <property type="entry name" value="PBPb"/>
    <property type="match status" value="1"/>
</dbReference>
<feature type="domain" description="Ionotropic glutamate receptor C-terminal" evidence="4">
    <location>
        <begin position="39"/>
        <end position="262"/>
    </location>
</feature>
<dbReference type="AlphaFoldDB" id="A0A2S5KUY8"/>
<dbReference type="PANTHER" id="PTHR35936">
    <property type="entry name" value="MEMBRANE-BOUND LYTIC MUREIN TRANSGLYCOSYLASE F"/>
    <property type="match status" value="1"/>
</dbReference>
<evidence type="ECO:0000256" key="1">
    <source>
        <dbReference type="ARBA" id="ARBA00022729"/>
    </source>
</evidence>
<comment type="caution">
    <text evidence="5">The sequence shown here is derived from an EMBL/GenBank/DDBJ whole genome shotgun (WGS) entry which is preliminary data.</text>
</comment>
<feature type="signal peptide" evidence="2">
    <location>
        <begin position="1"/>
        <end position="25"/>
    </location>
</feature>
<dbReference type="OrthoDB" id="5292462at2"/>
<gene>
    <name evidence="5" type="ORF">C4K68_05530</name>
</gene>
<reference evidence="5 6" key="1">
    <citation type="submission" date="2018-02" db="EMBL/GenBank/DDBJ databases">
        <title>novel marine gammaproteobacteria from coastal saline agro ecosystem.</title>
        <authorList>
            <person name="Krishnan R."/>
            <person name="Ramesh Kumar N."/>
        </authorList>
    </citation>
    <scope>NUCLEOTIDE SEQUENCE [LARGE SCALE GENOMIC DNA]</scope>
    <source>
        <strain evidence="5 6">228</strain>
    </source>
</reference>
<dbReference type="GO" id="GO:0015276">
    <property type="term" value="F:ligand-gated monoatomic ion channel activity"/>
    <property type="evidence" value="ECO:0007669"/>
    <property type="project" value="InterPro"/>
</dbReference>
<organism evidence="5 6">
    <name type="scientific">Proteobacteria bacterium 228</name>
    <dbReference type="NCBI Taxonomy" id="2083153"/>
    <lineage>
        <taxon>Bacteria</taxon>
        <taxon>Pseudomonadati</taxon>
        <taxon>Pseudomonadota</taxon>
    </lineage>
</organism>
<dbReference type="PANTHER" id="PTHR35936:SF19">
    <property type="entry name" value="AMINO-ACID-BINDING PROTEIN YXEM-RELATED"/>
    <property type="match status" value="1"/>
</dbReference>
<evidence type="ECO:0000256" key="2">
    <source>
        <dbReference type="SAM" id="SignalP"/>
    </source>
</evidence>
<dbReference type="SUPFAM" id="SSF53850">
    <property type="entry name" value="Periplasmic binding protein-like II"/>
    <property type="match status" value="1"/>
</dbReference>
<dbReference type="InterPro" id="IPR001320">
    <property type="entry name" value="Iontro_rcpt_C"/>
</dbReference>
<evidence type="ECO:0000259" key="4">
    <source>
        <dbReference type="SMART" id="SM00079"/>
    </source>
</evidence>
<name>A0A2S5KUY8_9PROT</name>
<accession>A0A2S5KUY8</accession>
<dbReference type="Pfam" id="PF00497">
    <property type="entry name" value="SBP_bac_3"/>
    <property type="match status" value="1"/>
</dbReference>
<dbReference type="GO" id="GO:0016020">
    <property type="term" value="C:membrane"/>
    <property type="evidence" value="ECO:0007669"/>
    <property type="project" value="InterPro"/>
</dbReference>
<dbReference type="SMART" id="SM00079">
    <property type="entry name" value="PBPe"/>
    <property type="match status" value="1"/>
</dbReference>
<dbReference type="EMBL" id="PRLP01000015">
    <property type="protein sequence ID" value="PPC78505.1"/>
    <property type="molecule type" value="Genomic_DNA"/>
</dbReference>
<feature type="domain" description="Solute-binding protein family 3/N-terminal" evidence="3">
    <location>
        <begin position="38"/>
        <end position="260"/>
    </location>
</feature>
<feature type="chain" id="PRO_5015720361" evidence="2">
    <location>
        <begin position="26"/>
        <end position="262"/>
    </location>
</feature>
<evidence type="ECO:0000259" key="3">
    <source>
        <dbReference type="SMART" id="SM00062"/>
    </source>
</evidence>
<protein>
    <submittedName>
        <fullName evidence="5">Cyclohexadienyl dehydratase</fullName>
    </submittedName>
</protein>
<dbReference type="InterPro" id="IPR001638">
    <property type="entry name" value="Solute-binding_3/MltF_N"/>
</dbReference>
<proteinExistence type="predicted"/>
<dbReference type="Gene3D" id="3.40.190.10">
    <property type="entry name" value="Periplasmic binding protein-like II"/>
    <property type="match status" value="2"/>
</dbReference>